<gene>
    <name evidence="2" type="ORF">CIPAW_03G119200</name>
</gene>
<evidence type="ECO:0000313" key="3">
    <source>
        <dbReference type="Proteomes" id="UP000811609"/>
    </source>
</evidence>
<sequence length="110" mass="11791">MPYVYNPSCCYRHMIASCLHCKITFSNTIRSASPFREIGGTQTLKKLKTDRKSTVNMSDGGNKDSGPKKGLHPSPSFGNQPPSRGKIKAGIFKNSGGSKPTSPGSSSKNN</sequence>
<feature type="region of interest" description="Disordered" evidence="1">
    <location>
        <begin position="43"/>
        <end position="110"/>
    </location>
</feature>
<evidence type="ECO:0000256" key="1">
    <source>
        <dbReference type="SAM" id="MobiDB-lite"/>
    </source>
</evidence>
<dbReference type="AlphaFoldDB" id="A0A8T1QZT6"/>
<feature type="compositionally biased region" description="Low complexity" evidence="1">
    <location>
        <begin position="93"/>
        <end position="110"/>
    </location>
</feature>
<proteinExistence type="predicted"/>
<reference evidence="2" key="1">
    <citation type="submission" date="2020-12" db="EMBL/GenBank/DDBJ databases">
        <title>WGS assembly of Carya illinoinensis cv. Pawnee.</title>
        <authorList>
            <person name="Platts A."/>
            <person name="Shu S."/>
            <person name="Wright S."/>
            <person name="Barry K."/>
            <person name="Edger P."/>
            <person name="Pires J.C."/>
            <person name="Schmutz J."/>
        </authorList>
    </citation>
    <scope>NUCLEOTIDE SEQUENCE</scope>
    <source>
        <tissue evidence="2">Leaf</tissue>
    </source>
</reference>
<dbReference type="Proteomes" id="UP000811609">
    <property type="component" value="Chromosome 3"/>
</dbReference>
<protein>
    <submittedName>
        <fullName evidence="2">Uncharacterized protein</fullName>
    </submittedName>
</protein>
<keyword evidence="3" id="KW-1185">Reference proteome</keyword>
<accession>A0A8T1QZT6</accession>
<evidence type="ECO:0000313" key="2">
    <source>
        <dbReference type="EMBL" id="KAG6660640.1"/>
    </source>
</evidence>
<organism evidence="2 3">
    <name type="scientific">Carya illinoinensis</name>
    <name type="common">Pecan</name>
    <dbReference type="NCBI Taxonomy" id="32201"/>
    <lineage>
        <taxon>Eukaryota</taxon>
        <taxon>Viridiplantae</taxon>
        <taxon>Streptophyta</taxon>
        <taxon>Embryophyta</taxon>
        <taxon>Tracheophyta</taxon>
        <taxon>Spermatophyta</taxon>
        <taxon>Magnoliopsida</taxon>
        <taxon>eudicotyledons</taxon>
        <taxon>Gunneridae</taxon>
        <taxon>Pentapetalae</taxon>
        <taxon>rosids</taxon>
        <taxon>fabids</taxon>
        <taxon>Fagales</taxon>
        <taxon>Juglandaceae</taxon>
        <taxon>Carya</taxon>
    </lineage>
</organism>
<name>A0A8T1QZT6_CARIL</name>
<dbReference type="EMBL" id="CM031811">
    <property type="protein sequence ID" value="KAG6660640.1"/>
    <property type="molecule type" value="Genomic_DNA"/>
</dbReference>
<comment type="caution">
    <text evidence="2">The sequence shown here is derived from an EMBL/GenBank/DDBJ whole genome shotgun (WGS) entry which is preliminary data.</text>
</comment>